<dbReference type="FunFam" id="1.10.565.10:FF:000042">
    <property type="entry name" value="Nuclear receptor subfamily 1, group H, member 5"/>
    <property type="match status" value="1"/>
</dbReference>
<evidence type="ECO:0000256" key="5">
    <source>
        <dbReference type="ARBA" id="ARBA00022833"/>
    </source>
</evidence>
<dbReference type="EMBL" id="AKHW03000207">
    <property type="protein sequence ID" value="KYO48385.1"/>
    <property type="molecule type" value="Genomic_DNA"/>
</dbReference>
<organism evidence="15 16">
    <name type="scientific">Alligator mississippiensis</name>
    <name type="common">American alligator</name>
    <dbReference type="NCBI Taxonomy" id="8496"/>
    <lineage>
        <taxon>Eukaryota</taxon>
        <taxon>Metazoa</taxon>
        <taxon>Chordata</taxon>
        <taxon>Craniata</taxon>
        <taxon>Vertebrata</taxon>
        <taxon>Euteleostomi</taxon>
        <taxon>Archelosauria</taxon>
        <taxon>Archosauria</taxon>
        <taxon>Crocodylia</taxon>
        <taxon>Alligatoridae</taxon>
        <taxon>Alligatorinae</taxon>
        <taxon>Alligator</taxon>
    </lineage>
</organism>
<dbReference type="InterPro" id="IPR001728">
    <property type="entry name" value="ThyrH_rcpt"/>
</dbReference>
<dbReference type="Proteomes" id="UP000050525">
    <property type="component" value="Unassembled WGS sequence"/>
</dbReference>
<keyword evidence="9" id="KW-0675">Receptor</keyword>
<evidence type="ECO:0000256" key="3">
    <source>
        <dbReference type="ARBA" id="ARBA00022723"/>
    </source>
</evidence>
<dbReference type="Pfam" id="PF00105">
    <property type="entry name" value="zf-C4"/>
    <property type="match status" value="1"/>
</dbReference>
<dbReference type="PRINTS" id="PR00398">
    <property type="entry name" value="STRDHORMONER"/>
</dbReference>
<evidence type="ECO:0000256" key="4">
    <source>
        <dbReference type="ARBA" id="ARBA00022771"/>
    </source>
</evidence>
<evidence type="ECO:0000313" key="15">
    <source>
        <dbReference type="EMBL" id="KYO48385.1"/>
    </source>
</evidence>
<evidence type="ECO:0000256" key="7">
    <source>
        <dbReference type="ARBA" id="ARBA00023125"/>
    </source>
</evidence>
<dbReference type="Pfam" id="PF05483">
    <property type="entry name" value="SCP-1"/>
    <property type="match status" value="1"/>
</dbReference>
<dbReference type="InterPro" id="IPR035500">
    <property type="entry name" value="NHR-like_dom_sf"/>
</dbReference>
<dbReference type="PROSITE" id="PS00031">
    <property type="entry name" value="NUCLEAR_REC_DBD_1"/>
    <property type="match status" value="1"/>
</dbReference>
<dbReference type="GO" id="GO:0003690">
    <property type="term" value="F:double-stranded DNA binding"/>
    <property type="evidence" value="ECO:0007669"/>
    <property type="project" value="TreeGrafter"/>
</dbReference>
<dbReference type="SMART" id="SM00399">
    <property type="entry name" value="ZnF_C4"/>
    <property type="match status" value="1"/>
</dbReference>
<comment type="similarity">
    <text evidence="2">Belongs to the nuclear hormone receptor family. NR1 subfamily.</text>
</comment>
<dbReference type="GO" id="GO:0000802">
    <property type="term" value="C:transverse filament"/>
    <property type="evidence" value="ECO:0007669"/>
    <property type="project" value="TreeGrafter"/>
</dbReference>
<dbReference type="PRINTS" id="PR00047">
    <property type="entry name" value="STROIDFINGER"/>
</dbReference>
<feature type="coiled-coil region" evidence="11">
    <location>
        <begin position="1074"/>
        <end position="1104"/>
    </location>
</feature>
<keyword evidence="16" id="KW-1185">Reference proteome</keyword>
<dbReference type="PANTHER" id="PTHR46918:SF1">
    <property type="entry name" value="SYNAPTONEMAL COMPLEX PROTEIN 1"/>
    <property type="match status" value="1"/>
</dbReference>
<gene>
    <name evidence="15" type="primary">SYCP1</name>
    <name evidence="15" type="ORF">Y1Q_0017871</name>
</gene>
<dbReference type="InterPro" id="IPR000536">
    <property type="entry name" value="Nucl_hrmn_rcpt_lig-bd"/>
</dbReference>
<dbReference type="InterPro" id="IPR001628">
    <property type="entry name" value="Znf_hrmn_rcpt"/>
</dbReference>
<dbReference type="GO" id="GO:0000801">
    <property type="term" value="C:central element"/>
    <property type="evidence" value="ECO:0007669"/>
    <property type="project" value="TreeGrafter"/>
</dbReference>
<dbReference type="PROSITE" id="PS51843">
    <property type="entry name" value="NR_LBD"/>
    <property type="match status" value="1"/>
</dbReference>
<evidence type="ECO:0000256" key="10">
    <source>
        <dbReference type="ARBA" id="ARBA00023242"/>
    </source>
</evidence>
<evidence type="ECO:0000259" key="14">
    <source>
        <dbReference type="PROSITE" id="PS51843"/>
    </source>
</evidence>
<dbReference type="PROSITE" id="PS51030">
    <property type="entry name" value="NUCLEAR_REC_DBD_2"/>
    <property type="match status" value="1"/>
</dbReference>
<feature type="compositionally biased region" description="Polar residues" evidence="12">
    <location>
        <begin position="420"/>
        <end position="439"/>
    </location>
</feature>
<dbReference type="Gene3D" id="1.10.565.10">
    <property type="entry name" value="Retinoid X Receptor"/>
    <property type="match status" value="1"/>
</dbReference>
<dbReference type="PANTHER" id="PTHR46918">
    <property type="entry name" value="SYNAPTONEMAL COMPLEX PROTEIN 1"/>
    <property type="match status" value="1"/>
</dbReference>
<evidence type="ECO:0000313" key="16">
    <source>
        <dbReference type="Proteomes" id="UP000050525"/>
    </source>
</evidence>
<feature type="domain" description="NR LBD" evidence="14">
    <location>
        <begin position="166"/>
        <end position="425"/>
    </location>
</feature>
<dbReference type="Pfam" id="PF00104">
    <property type="entry name" value="Hormone_recep"/>
    <property type="match status" value="1"/>
</dbReference>
<protein>
    <submittedName>
        <fullName evidence="15">Synaptonemal complex protein 1 isoform A</fullName>
    </submittedName>
</protein>
<reference evidence="15 16" key="1">
    <citation type="journal article" date="2012" name="Genome Biol.">
        <title>Sequencing three crocodilian genomes to illuminate the evolution of archosaurs and amniotes.</title>
        <authorList>
            <person name="St John J.A."/>
            <person name="Braun E.L."/>
            <person name="Isberg S.R."/>
            <person name="Miles L.G."/>
            <person name="Chong A.Y."/>
            <person name="Gongora J."/>
            <person name="Dalzell P."/>
            <person name="Moran C."/>
            <person name="Bed'hom B."/>
            <person name="Abzhanov A."/>
            <person name="Burgess S.C."/>
            <person name="Cooksey A.M."/>
            <person name="Castoe T.A."/>
            <person name="Crawford N.G."/>
            <person name="Densmore L.D."/>
            <person name="Drew J.C."/>
            <person name="Edwards S.V."/>
            <person name="Faircloth B.C."/>
            <person name="Fujita M.K."/>
            <person name="Greenwold M.J."/>
            <person name="Hoffmann F.G."/>
            <person name="Howard J.M."/>
            <person name="Iguchi T."/>
            <person name="Janes D.E."/>
            <person name="Khan S.Y."/>
            <person name="Kohno S."/>
            <person name="de Koning A.J."/>
            <person name="Lance S.L."/>
            <person name="McCarthy F.M."/>
            <person name="McCormack J.E."/>
            <person name="Merchant M.E."/>
            <person name="Peterson D.G."/>
            <person name="Pollock D.D."/>
            <person name="Pourmand N."/>
            <person name="Raney B.J."/>
            <person name="Roessler K.A."/>
            <person name="Sanford J.R."/>
            <person name="Sawyer R.H."/>
            <person name="Schmidt C.J."/>
            <person name="Triplett E.W."/>
            <person name="Tuberville T.D."/>
            <person name="Venegas-Anaya M."/>
            <person name="Howard J.T."/>
            <person name="Jarvis E.D."/>
            <person name="Guillette L.J.Jr."/>
            <person name="Glenn T.C."/>
            <person name="Green R.E."/>
            <person name="Ray D.A."/>
        </authorList>
    </citation>
    <scope>NUCLEOTIDE SEQUENCE [LARGE SCALE GENOMIC DNA]</scope>
    <source>
        <strain evidence="15">KSC_2009_1</strain>
    </source>
</reference>
<dbReference type="SMART" id="SM00430">
    <property type="entry name" value="HOLI"/>
    <property type="match status" value="1"/>
</dbReference>
<dbReference type="SUPFAM" id="SSF48508">
    <property type="entry name" value="Nuclear receptor ligand-binding domain"/>
    <property type="match status" value="1"/>
</dbReference>
<dbReference type="InterPro" id="IPR008827">
    <property type="entry name" value="SYCP1"/>
</dbReference>
<comment type="function">
    <text evidence="1">Nuclear hormone receptor that can act as a repressor or activator of transcription. High affinity receptor for thyroid hormones, including triiodothyronine and thyroxine.</text>
</comment>
<keyword evidence="10" id="KW-0539">Nucleus</keyword>
<dbReference type="GO" id="GO:0043565">
    <property type="term" value="F:sequence-specific DNA binding"/>
    <property type="evidence" value="ECO:0007669"/>
    <property type="project" value="InterPro"/>
</dbReference>
<keyword evidence="3" id="KW-0479">Metal-binding</keyword>
<dbReference type="InterPro" id="IPR001723">
    <property type="entry name" value="Nuclear_hrmn_rcpt"/>
</dbReference>
<feature type="region of interest" description="Disordered" evidence="12">
    <location>
        <begin position="1191"/>
        <end position="1237"/>
    </location>
</feature>
<feature type="coiled-coil region" evidence="11">
    <location>
        <begin position="730"/>
        <end position="1048"/>
    </location>
</feature>
<evidence type="ECO:0000256" key="6">
    <source>
        <dbReference type="ARBA" id="ARBA00023015"/>
    </source>
</evidence>
<dbReference type="InterPro" id="IPR013088">
    <property type="entry name" value="Znf_NHR/GATA"/>
</dbReference>
<keyword evidence="4" id="KW-0863">Zinc-finger</keyword>
<feature type="coiled-coil region" evidence="11">
    <location>
        <begin position="677"/>
        <end position="704"/>
    </location>
</feature>
<evidence type="ECO:0000256" key="1">
    <source>
        <dbReference type="ARBA" id="ARBA00003008"/>
    </source>
</evidence>
<dbReference type="CDD" id="cd06962">
    <property type="entry name" value="NR_DBD_FXR"/>
    <property type="match status" value="1"/>
</dbReference>
<keyword evidence="5" id="KW-0862">Zinc</keyword>
<feature type="compositionally biased region" description="Basic and acidic residues" evidence="12">
    <location>
        <begin position="1191"/>
        <end position="1203"/>
    </location>
</feature>
<evidence type="ECO:0000256" key="8">
    <source>
        <dbReference type="ARBA" id="ARBA00023163"/>
    </source>
</evidence>
<feature type="domain" description="Nuclear receptor" evidence="13">
    <location>
        <begin position="41"/>
        <end position="116"/>
    </location>
</feature>
<keyword evidence="6" id="KW-0805">Transcription regulation</keyword>
<accession>A0A151PHX9</accession>
<dbReference type="SUPFAM" id="SSF57716">
    <property type="entry name" value="Glucocorticoid receptor-like (DNA-binding domain)"/>
    <property type="match status" value="1"/>
</dbReference>
<feature type="coiled-coil region" evidence="11">
    <location>
        <begin position="487"/>
        <end position="570"/>
    </location>
</feature>
<keyword evidence="7" id="KW-0238">DNA-binding</keyword>
<evidence type="ECO:0000256" key="12">
    <source>
        <dbReference type="SAM" id="MobiDB-lite"/>
    </source>
</evidence>
<evidence type="ECO:0000259" key="13">
    <source>
        <dbReference type="PROSITE" id="PS51030"/>
    </source>
</evidence>
<dbReference type="GO" id="GO:0000711">
    <property type="term" value="P:meiotic DNA repair synthesis"/>
    <property type="evidence" value="ECO:0007669"/>
    <property type="project" value="TreeGrafter"/>
</dbReference>
<dbReference type="STRING" id="8496.A0A151PHX9"/>
<dbReference type="GO" id="GO:0004879">
    <property type="term" value="F:nuclear receptor activity"/>
    <property type="evidence" value="ECO:0007669"/>
    <property type="project" value="InterPro"/>
</dbReference>
<keyword evidence="11" id="KW-0175">Coiled coil</keyword>
<evidence type="ECO:0000256" key="2">
    <source>
        <dbReference type="ARBA" id="ARBA00008092"/>
    </source>
</evidence>
<feature type="region of interest" description="Disordered" evidence="12">
    <location>
        <begin position="418"/>
        <end position="439"/>
    </location>
</feature>
<dbReference type="Gene3D" id="3.30.50.10">
    <property type="entry name" value="Erythroid Transcription Factor GATA-1, subunit A"/>
    <property type="match status" value="1"/>
</dbReference>
<dbReference type="FunFam" id="3.30.50.10:FF:000021">
    <property type="entry name" value="bile acid receptor isoform X2"/>
    <property type="match status" value="1"/>
</dbReference>
<proteinExistence type="inferred from homology"/>
<evidence type="ECO:0000256" key="11">
    <source>
        <dbReference type="SAM" id="Coils"/>
    </source>
</evidence>
<dbReference type="GO" id="GO:0051878">
    <property type="term" value="P:lateral element assembly"/>
    <property type="evidence" value="ECO:0007669"/>
    <property type="project" value="TreeGrafter"/>
</dbReference>
<name>A0A151PHX9_ALLMI</name>
<sequence>MIIENEDPLDHLSPFSKDNFRWEEKAFSLGQLHVSSSKGQEEFCVVCGDKASGYHYNALTCEGCKGFFRRSITKNAVYRCKNGGHCEMDMYMRRKCQECRLKKCKAVGMLAECLLTEVQCKSKRLRKNCKQKSSFLCNVKVEDEGVNSKHVSSTTKVQERMELTPGEHQMIDHIVAAHQKYTIPLEEAKKFLQETANPEESFLRLSETAVVHVQVLVDFTKRLPGFESLASDDQIALLKGSTVEAMFLRSAQIYNQRANECQSSVGESHVRFSDHTTCCHDQDLDKSTVYSLEMSHSKESPTSTTTTGITEEFITALFYFYRSMGELNVTETEYALLVATTVFFSDRPLLRNKQHVEKLQEPLLGILYKYSKIHHPGDPQHFARLIGRLTELRTLNHNHAEGFNKRTEDDLGSPFVLPCTPSQNEGTHPGQTEQHPTSQKVKLWSRIEDENIETMNELYSKLYKEAEKIKCWKVTVESELKQKGRKLQENTKTIEAQRKAIQELQFENEKLSLKLEDEICENKDLLKENSATRHLCSLLKETCARYTEKSNKYEHERDETRQLCMELNNNIEGLILAFEELHVKAENSRLEMCFKLKEEAEKVEKLENKYKMDIHTKEKQVTVLTVQSGEKDTIISDIKIQLLESKDKITGLEETSKHQKEMLEESQTRQDHLMRELEEAKVYLQKAETTQKNLETDLQTAMETIIQVTGEKEAQMEELKATKALHTSVVDEFEIAIANLKELLEREQNRLRKLEDESEILASDLHKKSTELDEMAKLKCDKEAQLDDLTEALERSVKIQKDLKQQLTYEQSEKIKLIQEKEIGDSDLSEFKKQVEGLLAEKKHLETTFEKLQDENKQMNDTLKVREKKILDLEAQLSGAVENDQKYLKEIAALNAELEKEMLKNKQLNMDCNKSFLEKEQIAQEKRDVITELKKLQEDHKDNKKKEHQTEEIIKNLEETNSMLRKELESAKEKMKKKSEEIKNKLDENEENTRNIESEISRKEKQLKMLENKFNNLKKQLENKTKCNEELQQENKMLKKKIAAESKQSSMYEGKVKKLQLELENINCQYKETVDGYQKDLEAKKATEEKLLEEVEKLRLLADEAVTMQKESDIRCQHKIAEMVALMEKHKHQYDKMVQEKDTELKCFKTKEQEQTSTKKTLEHELSCVKSELASLKKQLQVEIEEKEKLAKEAKENVVPEKEKKHKKTQASLLEPPKSSLNLDSAHSKKTSTHNFTPANMNILENKEILSATPAKSLLGTPSLKTYTVKTPPKYKLQGEGPSPLLEGGLKKKRKVVLELDTQSDSSEHNDLLSMVAEEQMFKKLYKDYPQASRLHGMTPKKVSTPSTLKSPGSALKLAAIRKMREAGWTAVSKVDRKKKMKEAEKLFA</sequence>
<dbReference type="GO" id="GO:0001673">
    <property type="term" value="C:male germ cell nucleus"/>
    <property type="evidence" value="ECO:0007669"/>
    <property type="project" value="TreeGrafter"/>
</dbReference>
<dbReference type="GO" id="GO:0008270">
    <property type="term" value="F:zinc ion binding"/>
    <property type="evidence" value="ECO:0007669"/>
    <property type="project" value="UniProtKB-KW"/>
</dbReference>
<evidence type="ECO:0000256" key="9">
    <source>
        <dbReference type="ARBA" id="ARBA00023170"/>
    </source>
</evidence>
<comment type="caution">
    <text evidence="15">The sequence shown here is derived from an EMBL/GenBank/DDBJ whole genome shotgun (WGS) entry which is preliminary data.</text>
</comment>
<dbReference type="PRINTS" id="PR00546">
    <property type="entry name" value="THYROIDHORMR"/>
</dbReference>
<keyword evidence="8" id="KW-0804">Transcription</keyword>
<dbReference type="GO" id="GO:0051026">
    <property type="term" value="P:chiasma assembly"/>
    <property type="evidence" value="ECO:0007669"/>
    <property type="project" value="TreeGrafter"/>
</dbReference>